<proteinExistence type="inferred from homology"/>
<dbReference type="PANTHER" id="PTHR45666:SF15">
    <property type="entry name" value="TYPE I INOSITOL POLYPHOSPHATE 5-PHOSPHATASE 8"/>
    <property type="match status" value="1"/>
</dbReference>
<keyword evidence="2" id="KW-0378">Hydrolase</keyword>
<evidence type="ECO:0000313" key="6">
    <source>
        <dbReference type="Proteomes" id="UP001604336"/>
    </source>
</evidence>
<organism evidence="5 6">
    <name type="scientific">Abeliophyllum distichum</name>
    <dbReference type="NCBI Taxonomy" id="126358"/>
    <lineage>
        <taxon>Eukaryota</taxon>
        <taxon>Viridiplantae</taxon>
        <taxon>Streptophyta</taxon>
        <taxon>Embryophyta</taxon>
        <taxon>Tracheophyta</taxon>
        <taxon>Spermatophyta</taxon>
        <taxon>Magnoliopsida</taxon>
        <taxon>eudicotyledons</taxon>
        <taxon>Gunneridae</taxon>
        <taxon>Pentapetalae</taxon>
        <taxon>asterids</taxon>
        <taxon>lamiids</taxon>
        <taxon>Lamiales</taxon>
        <taxon>Oleaceae</taxon>
        <taxon>Forsythieae</taxon>
        <taxon>Abeliophyllum</taxon>
    </lineage>
</organism>
<sequence length="366" mass="40731">MRTDGKPNSKSSWPKVVARKWLNINSGGEEFHSDDRTKAFLHLSERRKGCSDDARSVVVPEELSEDWLMGVSNEIKRPGFDLLTAPTPVTNRLDHSLRMFLGTWNVGGKPPHDGLNMGDWLGTTAQADIYVLGFQEIVPLNAGNVLGPEDCAPAAKWLSLIGQALNGEPNNSSCHNNVVSPMLKQSPDLNDQQQQQQMSPNPRVSFSDLMSLEDELDQEGFERFLSLRSISYSSEEGSPSPASESATHTRTVQHQYRMVASKQMVGIFLCVWVREDLCQHISSLKVSCVGRGIMGYLGNKGSISISMSLYQTTICFVCTHLTSGEKKGDETRRNMDVVEILKRTRFCHPYRLPGKPVPPESILDHE</sequence>
<dbReference type="InterPro" id="IPR000300">
    <property type="entry name" value="IPPc"/>
</dbReference>
<feature type="domain" description="Inositol polyphosphate-related phosphatase" evidence="4">
    <location>
        <begin position="102"/>
        <end position="170"/>
    </location>
</feature>
<evidence type="ECO:0000256" key="1">
    <source>
        <dbReference type="ARBA" id="ARBA00010768"/>
    </source>
</evidence>
<evidence type="ECO:0000313" key="5">
    <source>
        <dbReference type="EMBL" id="KAL2481508.1"/>
    </source>
</evidence>
<dbReference type="SUPFAM" id="SSF56219">
    <property type="entry name" value="DNase I-like"/>
    <property type="match status" value="1"/>
</dbReference>
<evidence type="ECO:0000256" key="2">
    <source>
        <dbReference type="ARBA" id="ARBA00022801"/>
    </source>
</evidence>
<dbReference type="InterPro" id="IPR036691">
    <property type="entry name" value="Endo/exonu/phosph_ase_sf"/>
</dbReference>
<protein>
    <submittedName>
        <fullName evidence="5">DNAse I-like superfamily protein</fullName>
    </submittedName>
</protein>
<evidence type="ECO:0000256" key="3">
    <source>
        <dbReference type="SAM" id="MobiDB-lite"/>
    </source>
</evidence>
<gene>
    <name evidence="5" type="ORF">Adt_34474</name>
</gene>
<dbReference type="AlphaFoldDB" id="A0ABD1R170"/>
<dbReference type="PANTHER" id="PTHR45666">
    <property type="entry name" value="TYPE IV INOSITOL POLYPHOSPHATE 5-PHOSPHATASE 9"/>
    <property type="match status" value="1"/>
</dbReference>
<dbReference type="GO" id="GO:0016787">
    <property type="term" value="F:hydrolase activity"/>
    <property type="evidence" value="ECO:0007669"/>
    <property type="project" value="UniProtKB-KW"/>
</dbReference>
<feature type="region of interest" description="Disordered" evidence="3">
    <location>
        <begin position="172"/>
        <end position="205"/>
    </location>
</feature>
<comment type="similarity">
    <text evidence="1">Belongs to the inositol polyphosphate 5-phosphatase family.</text>
</comment>
<dbReference type="EMBL" id="JBFOLK010000010">
    <property type="protein sequence ID" value="KAL2481508.1"/>
    <property type="molecule type" value="Genomic_DNA"/>
</dbReference>
<comment type="caution">
    <text evidence="5">The sequence shown here is derived from an EMBL/GenBank/DDBJ whole genome shotgun (WGS) entry which is preliminary data.</text>
</comment>
<feature type="domain" description="Inositol polyphosphate-related phosphatase" evidence="4">
    <location>
        <begin position="251"/>
        <end position="346"/>
    </location>
</feature>
<reference evidence="6" key="1">
    <citation type="submission" date="2024-07" db="EMBL/GenBank/DDBJ databases">
        <title>Two chromosome-level genome assemblies of Korean endemic species Abeliophyllum distichum and Forsythia ovata (Oleaceae).</title>
        <authorList>
            <person name="Jang H."/>
        </authorList>
    </citation>
    <scope>NUCLEOTIDE SEQUENCE [LARGE SCALE GENOMIC DNA]</scope>
</reference>
<dbReference type="Proteomes" id="UP001604336">
    <property type="component" value="Unassembled WGS sequence"/>
</dbReference>
<name>A0ABD1R170_9LAMI</name>
<keyword evidence="6" id="KW-1185">Reference proteome</keyword>
<accession>A0ABD1R170</accession>
<dbReference type="Gene3D" id="3.60.10.10">
    <property type="entry name" value="Endonuclease/exonuclease/phosphatase"/>
    <property type="match status" value="1"/>
</dbReference>
<evidence type="ECO:0000259" key="4">
    <source>
        <dbReference type="Pfam" id="PF22669"/>
    </source>
</evidence>
<dbReference type="InterPro" id="IPR045849">
    <property type="entry name" value="IP5P_plant"/>
</dbReference>
<dbReference type="Pfam" id="PF22669">
    <property type="entry name" value="Exo_endo_phos2"/>
    <property type="match status" value="2"/>
</dbReference>